<keyword evidence="2" id="KW-1185">Reference proteome</keyword>
<proteinExistence type="predicted"/>
<dbReference type="AlphaFoldDB" id="A0AAX0WRX3"/>
<gene>
    <name evidence="1" type="ORF">A6J39_006460</name>
</gene>
<name>A0AAX0WRX3_9GAMM</name>
<dbReference type="EMBL" id="NBTX02000004">
    <property type="protein sequence ID" value="PNL60885.1"/>
    <property type="molecule type" value="Genomic_DNA"/>
</dbReference>
<organism evidence="1 2">
    <name type="scientific">Legionella anisa</name>
    <dbReference type="NCBI Taxonomy" id="28082"/>
    <lineage>
        <taxon>Bacteria</taxon>
        <taxon>Pseudomonadati</taxon>
        <taxon>Pseudomonadota</taxon>
        <taxon>Gammaproteobacteria</taxon>
        <taxon>Legionellales</taxon>
        <taxon>Legionellaceae</taxon>
        <taxon>Legionella</taxon>
    </lineage>
</organism>
<reference evidence="1" key="1">
    <citation type="submission" date="2017-12" db="EMBL/GenBank/DDBJ databases">
        <title>FDA dAtabase for Regulatory Grade micrObial Sequences (FDA-ARGOS): Supporting development and validation of Infectious Disease Dx tests.</title>
        <authorList>
            <person name="Kerrigan L."/>
            <person name="Tallon L.J."/>
            <person name="Sadzewicz L."/>
            <person name="Sengamalay N."/>
            <person name="Ott S."/>
            <person name="Godinez A."/>
            <person name="Nagaraj S."/>
            <person name="Vavikolanu K."/>
            <person name="Vyas G."/>
            <person name="Nadendla S."/>
            <person name="Aluvathingal J."/>
            <person name="Sichtig H."/>
        </authorList>
    </citation>
    <scope>NUCLEOTIDE SEQUENCE [LARGE SCALE GENOMIC DNA]</scope>
    <source>
        <strain evidence="1">FDAARGOS_200</strain>
    </source>
</reference>
<evidence type="ECO:0000313" key="1">
    <source>
        <dbReference type="EMBL" id="PNL60885.1"/>
    </source>
</evidence>
<accession>A0AAX0WRX3</accession>
<comment type="caution">
    <text evidence="1">The sequence shown here is derived from an EMBL/GenBank/DDBJ whole genome shotgun (WGS) entry which is preliminary data.</text>
</comment>
<protein>
    <submittedName>
        <fullName evidence="1">Uncharacterized protein</fullName>
    </submittedName>
</protein>
<dbReference type="Proteomes" id="UP000192511">
    <property type="component" value="Unassembled WGS sequence"/>
</dbReference>
<dbReference type="GeneID" id="98066792"/>
<sequence length="135" mass="15661">MNNLRSDKCFICKNNANSNQQDNNHYYTCTLCGNYYVSNDDPPKIDEKYQSIIRGYVYENQSPTEAFHLSQDIINTIKTLSPIAIDEKIHKLMLWFEKKTNYPGETIKSIYDKNELIPICYANDLNEMCPFGKAA</sequence>
<evidence type="ECO:0000313" key="2">
    <source>
        <dbReference type="Proteomes" id="UP000192511"/>
    </source>
</evidence>
<dbReference type="RefSeq" id="WP_058388724.1">
    <property type="nucleotide sequence ID" value="NZ_CAAAHR010000080.1"/>
</dbReference>